<keyword evidence="2" id="KW-0812">Transmembrane</keyword>
<accession>A0A9P4QXL3</accession>
<dbReference type="Proteomes" id="UP000799444">
    <property type="component" value="Unassembled WGS sequence"/>
</dbReference>
<sequence length="812" mass="90439">MPGFPASPRSFTNANIPIYPDPGHDRTSLKGDEPVEHICPKCSASSKDQPIHCISVSPAPPPYNSVALRTPSPGRLAVPALNVQTSGQWSKPLQPNRPARAFRLDDERRTYVRYRRNAFSPISPQISEQAIGHSRQCQIGLGIPDVPFKPDISPITPGMAEKAGGLFGTSNLAQKFEQKLWTYSASRNVVKRWLMEIISWTLSALCMTGIIIVLCFHQQRPLPRWPLGLTLNALISILAKAASAALLLPVSEALGQLKWNWFKSKNKESKKMWDFELFDNASRGPWGSVVLLFRTKGRSLAALGAAVTIFALAMDPFFQQVVGFPEQWRLQPTIGFIPRATTYISYVAGQYQMDGIGLLEIDQAMSAKAYHYFYDNGTKPVAGTSGNITRPEIPLICPNTNCTWSQYESLGICNRCADITDLLEFGCRSSTLDWIKAPNPTPDQSSWMYPNGTACGWYLKADDTLLMAGYSTDLDTNHTGEVLISRSQPLYDLFTRAPLQGYPAKLNDTRNPISHFVVVSGEDVVQVRQNATPIAHECIISWCVETLHSTISGGDYSENKTDTVYNNTLGADPWTTYEAFDGSDYVGVGFIYRENVTIVGKTGYEYQISNWTHTKILTIFDDIFPSTYTVTNSTGVAETGLRFREYMTTGYRLRNGTYNPFLYDNITAHFDRMVRDFTNIVRSATDSIEMVNGSAFDQVSVVEVRWEWLSLPLCLLVFTLIFLVATIVQSSMEQDVGVWKTSATATLLYGLPDDVRKMFVAVKDNKGTPLANARHARLKWMSGAGWRLSGANAFSPTSPRARRTPPQVTEWD</sequence>
<evidence type="ECO:0000313" key="4">
    <source>
        <dbReference type="Proteomes" id="UP000799444"/>
    </source>
</evidence>
<name>A0A9P4QXL3_9PLEO</name>
<comment type="caution">
    <text evidence="3">The sequence shown here is derived from an EMBL/GenBank/DDBJ whole genome shotgun (WGS) entry which is preliminary data.</text>
</comment>
<evidence type="ECO:0008006" key="5">
    <source>
        <dbReference type="Google" id="ProtNLM"/>
    </source>
</evidence>
<dbReference type="PANTHER" id="PTHR35394">
    <property type="entry name" value="DUF3176 DOMAIN-CONTAINING PROTEIN"/>
    <property type="match status" value="1"/>
</dbReference>
<dbReference type="EMBL" id="ML996172">
    <property type="protein sequence ID" value="KAF2732771.1"/>
    <property type="molecule type" value="Genomic_DNA"/>
</dbReference>
<feature type="transmembrane region" description="Helical" evidence="2">
    <location>
        <begin position="225"/>
        <end position="248"/>
    </location>
</feature>
<keyword evidence="2" id="KW-0472">Membrane</keyword>
<evidence type="ECO:0000256" key="2">
    <source>
        <dbReference type="SAM" id="Phobius"/>
    </source>
</evidence>
<evidence type="ECO:0000256" key="1">
    <source>
        <dbReference type="SAM" id="MobiDB-lite"/>
    </source>
</evidence>
<keyword evidence="4" id="KW-1185">Reference proteome</keyword>
<dbReference type="OrthoDB" id="5242705at2759"/>
<dbReference type="Pfam" id="PF11374">
    <property type="entry name" value="DUF3176"/>
    <property type="match status" value="1"/>
</dbReference>
<dbReference type="InterPro" id="IPR021514">
    <property type="entry name" value="DUF3176"/>
</dbReference>
<dbReference type="AlphaFoldDB" id="A0A9P4QXL3"/>
<feature type="compositionally biased region" description="Basic and acidic residues" evidence="1">
    <location>
        <begin position="22"/>
        <end position="32"/>
    </location>
</feature>
<feature type="region of interest" description="Disordered" evidence="1">
    <location>
        <begin position="791"/>
        <end position="812"/>
    </location>
</feature>
<reference evidence="3" key="1">
    <citation type="journal article" date="2020" name="Stud. Mycol.">
        <title>101 Dothideomycetes genomes: a test case for predicting lifestyles and emergence of pathogens.</title>
        <authorList>
            <person name="Haridas S."/>
            <person name="Albert R."/>
            <person name="Binder M."/>
            <person name="Bloem J."/>
            <person name="Labutti K."/>
            <person name="Salamov A."/>
            <person name="Andreopoulos B."/>
            <person name="Baker S."/>
            <person name="Barry K."/>
            <person name="Bills G."/>
            <person name="Bluhm B."/>
            <person name="Cannon C."/>
            <person name="Castanera R."/>
            <person name="Culley D."/>
            <person name="Daum C."/>
            <person name="Ezra D."/>
            <person name="Gonzalez J."/>
            <person name="Henrissat B."/>
            <person name="Kuo A."/>
            <person name="Liang C."/>
            <person name="Lipzen A."/>
            <person name="Lutzoni F."/>
            <person name="Magnuson J."/>
            <person name="Mondo S."/>
            <person name="Nolan M."/>
            <person name="Ohm R."/>
            <person name="Pangilinan J."/>
            <person name="Park H.-J."/>
            <person name="Ramirez L."/>
            <person name="Alfaro M."/>
            <person name="Sun H."/>
            <person name="Tritt A."/>
            <person name="Yoshinaga Y."/>
            <person name="Zwiers L.-H."/>
            <person name="Turgeon B."/>
            <person name="Goodwin S."/>
            <person name="Spatafora J."/>
            <person name="Crous P."/>
            <person name="Grigoriev I."/>
        </authorList>
    </citation>
    <scope>NUCLEOTIDE SEQUENCE</scope>
    <source>
        <strain evidence="3">CBS 125425</strain>
    </source>
</reference>
<feature type="region of interest" description="Disordered" evidence="1">
    <location>
        <begin position="1"/>
        <end position="32"/>
    </location>
</feature>
<gene>
    <name evidence="3" type="ORF">EJ04DRAFT_578178</name>
</gene>
<dbReference type="PANTHER" id="PTHR35394:SF5">
    <property type="entry name" value="DUF3176 DOMAIN-CONTAINING PROTEIN"/>
    <property type="match status" value="1"/>
</dbReference>
<feature type="transmembrane region" description="Helical" evidence="2">
    <location>
        <begin position="708"/>
        <end position="728"/>
    </location>
</feature>
<proteinExistence type="predicted"/>
<organism evidence="3 4">
    <name type="scientific">Polyplosphaeria fusca</name>
    <dbReference type="NCBI Taxonomy" id="682080"/>
    <lineage>
        <taxon>Eukaryota</taxon>
        <taxon>Fungi</taxon>
        <taxon>Dikarya</taxon>
        <taxon>Ascomycota</taxon>
        <taxon>Pezizomycotina</taxon>
        <taxon>Dothideomycetes</taxon>
        <taxon>Pleosporomycetidae</taxon>
        <taxon>Pleosporales</taxon>
        <taxon>Tetraplosphaeriaceae</taxon>
        <taxon>Polyplosphaeria</taxon>
    </lineage>
</organism>
<feature type="transmembrane region" description="Helical" evidence="2">
    <location>
        <begin position="197"/>
        <end position="219"/>
    </location>
</feature>
<evidence type="ECO:0000313" key="3">
    <source>
        <dbReference type="EMBL" id="KAF2732771.1"/>
    </source>
</evidence>
<keyword evidence="2" id="KW-1133">Transmembrane helix</keyword>
<protein>
    <recommendedName>
        <fullName evidence="5">DUF3176 domain containing protein</fullName>
    </recommendedName>
</protein>